<dbReference type="EMBL" id="JACICC010000004">
    <property type="protein sequence ID" value="MBB3809883.1"/>
    <property type="molecule type" value="Genomic_DNA"/>
</dbReference>
<reference evidence="2 3" key="1">
    <citation type="submission" date="2020-08" db="EMBL/GenBank/DDBJ databases">
        <title>Genomic Encyclopedia of Type Strains, Phase IV (KMG-IV): sequencing the most valuable type-strain genomes for metagenomic binning, comparative biology and taxonomic classification.</title>
        <authorList>
            <person name="Goeker M."/>
        </authorList>
    </citation>
    <scope>NUCLEOTIDE SEQUENCE [LARGE SCALE GENOMIC DNA]</scope>
    <source>
        <strain evidence="2 3">DSM 28760</strain>
    </source>
</reference>
<sequence length="165" mass="18886">MAGMLQSAMQGCPQAQRLSSGAAIDRLIRHCPAASSSTLIFPAPVGYDDIFRIDNIIVAVILRAAGARSWHRRLASPTPNNSEDKAADQYDRKKQQKRARCHDNKRQQHRNRQCRQKNQLPFRKLDDTDTREAERTSAKGIIRHQDMPRNNWRFTQYTKLDADCG</sequence>
<comment type="caution">
    <text evidence="2">The sequence shown here is derived from an EMBL/GenBank/DDBJ whole genome shotgun (WGS) entry which is preliminary data.</text>
</comment>
<gene>
    <name evidence="2" type="ORF">FHS81_001971</name>
</gene>
<feature type="compositionally biased region" description="Basic and acidic residues" evidence="1">
    <location>
        <begin position="123"/>
        <end position="139"/>
    </location>
</feature>
<keyword evidence="3" id="KW-1185">Reference proteome</keyword>
<proteinExistence type="predicted"/>
<dbReference type="RefSeq" id="WP_183752426.1">
    <property type="nucleotide sequence ID" value="NZ_JACICC010000004.1"/>
</dbReference>
<dbReference type="AlphaFoldDB" id="A0A7W6EH65"/>
<accession>A0A7W6EH65</accession>
<evidence type="ECO:0000313" key="3">
    <source>
        <dbReference type="Proteomes" id="UP000537592"/>
    </source>
</evidence>
<organism evidence="2 3">
    <name type="scientific">Pseudochelatococcus contaminans</name>
    <dbReference type="NCBI Taxonomy" id="1538103"/>
    <lineage>
        <taxon>Bacteria</taxon>
        <taxon>Pseudomonadati</taxon>
        <taxon>Pseudomonadota</taxon>
        <taxon>Alphaproteobacteria</taxon>
        <taxon>Hyphomicrobiales</taxon>
        <taxon>Chelatococcaceae</taxon>
        <taxon>Pseudochelatococcus</taxon>
    </lineage>
</organism>
<evidence type="ECO:0000313" key="2">
    <source>
        <dbReference type="EMBL" id="MBB3809883.1"/>
    </source>
</evidence>
<evidence type="ECO:0000256" key="1">
    <source>
        <dbReference type="SAM" id="MobiDB-lite"/>
    </source>
</evidence>
<dbReference type="Proteomes" id="UP000537592">
    <property type="component" value="Unassembled WGS sequence"/>
</dbReference>
<protein>
    <submittedName>
        <fullName evidence="2">Uncharacterized protein</fullName>
    </submittedName>
</protein>
<feature type="region of interest" description="Disordered" evidence="1">
    <location>
        <begin position="70"/>
        <end position="139"/>
    </location>
</feature>
<feature type="compositionally biased region" description="Basic and acidic residues" evidence="1">
    <location>
        <begin position="82"/>
        <end position="93"/>
    </location>
</feature>
<name>A0A7W6EH65_9HYPH</name>